<evidence type="ECO:0000313" key="1">
    <source>
        <dbReference type="EMBL" id="KGE85616.1"/>
    </source>
</evidence>
<reference evidence="1 2" key="1">
    <citation type="journal article" date="2014" name="Int. J. Syst. Evol. Microbiol.">
        <title>Phaeodactylibacter xiamenensis gen. nov., sp. nov., a member of the family Saprospiraceae isolated from the marine alga Phaeodactylum tricornutum.</title>
        <authorList>
            <person name="Chen Z.Jr."/>
            <person name="Lei X."/>
            <person name="Lai Q."/>
            <person name="Li Y."/>
            <person name="Zhang B."/>
            <person name="Zhang J."/>
            <person name="Zhang H."/>
            <person name="Yang L."/>
            <person name="Zheng W."/>
            <person name="Tian Y."/>
            <person name="Yu Z."/>
            <person name="Xu H.Jr."/>
            <person name="Zheng T."/>
        </authorList>
    </citation>
    <scope>NUCLEOTIDE SEQUENCE [LARGE SCALE GENOMIC DNA]</scope>
    <source>
        <strain evidence="1 2">KD52</strain>
    </source>
</reference>
<comment type="caution">
    <text evidence="1">The sequence shown here is derived from an EMBL/GenBank/DDBJ whole genome shotgun (WGS) entry which is preliminary data.</text>
</comment>
<dbReference type="OrthoDB" id="9787658at2"/>
<gene>
    <name evidence="1" type="ORF">IX84_26355</name>
</gene>
<dbReference type="Proteomes" id="UP000029736">
    <property type="component" value="Unassembled WGS sequence"/>
</dbReference>
<evidence type="ECO:0000313" key="2">
    <source>
        <dbReference type="Proteomes" id="UP000029736"/>
    </source>
</evidence>
<protein>
    <submittedName>
        <fullName evidence="1">Uncharacterized protein</fullName>
    </submittedName>
</protein>
<keyword evidence="2" id="KW-1185">Reference proteome</keyword>
<proteinExistence type="predicted"/>
<sequence>MAQQSAQITFFTSGTTDEARTVTHQQAFADREVNFLREHFGNLSCIIPLVPAASIYGYLYTIALPQAAGAPVCFPSEVQWNQLSENALIVGTPFTWSHLMRSMPGLNIRSKGVCSTAPLPNPLYASLLSRGLSLTEVYGATETGGVGLRKAPNTAFELFPYWTFQDAATLIDSDTGHTFSLMDKISTAERPAEIHFCS</sequence>
<dbReference type="STRING" id="1524460.IX84_26355"/>
<dbReference type="InterPro" id="IPR042099">
    <property type="entry name" value="ANL_N_sf"/>
</dbReference>
<dbReference type="EMBL" id="JPOS01000084">
    <property type="protein sequence ID" value="KGE85616.1"/>
    <property type="molecule type" value="Genomic_DNA"/>
</dbReference>
<dbReference type="Gene3D" id="3.40.50.12780">
    <property type="entry name" value="N-terminal domain of ligase-like"/>
    <property type="match status" value="1"/>
</dbReference>
<dbReference type="AlphaFoldDB" id="A0A098S0F4"/>
<accession>A0A098S0F4</accession>
<name>A0A098S0F4_9BACT</name>
<organism evidence="1 2">
    <name type="scientific">Phaeodactylibacter xiamenensis</name>
    <dbReference type="NCBI Taxonomy" id="1524460"/>
    <lineage>
        <taxon>Bacteria</taxon>
        <taxon>Pseudomonadati</taxon>
        <taxon>Bacteroidota</taxon>
        <taxon>Saprospiria</taxon>
        <taxon>Saprospirales</taxon>
        <taxon>Haliscomenobacteraceae</taxon>
        <taxon>Phaeodactylibacter</taxon>
    </lineage>
</organism>
<dbReference type="RefSeq" id="WP_052516393.1">
    <property type="nucleotide sequence ID" value="NZ_JBKAGJ010000003.1"/>
</dbReference>
<dbReference type="SUPFAM" id="SSF56801">
    <property type="entry name" value="Acetyl-CoA synthetase-like"/>
    <property type="match status" value="1"/>
</dbReference>